<dbReference type="PANTHER" id="PTHR43673:SF2">
    <property type="entry name" value="NITROREDUCTASE"/>
    <property type="match status" value="1"/>
</dbReference>
<evidence type="ECO:0000256" key="2">
    <source>
        <dbReference type="ARBA" id="ARBA00007118"/>
    </source>
</evidence>
<dbReference type="PROSITE" id="PS00018">
    <property type="entry name" value="EF_HAND_1"/>
    <property type="match status" value="1"/>
</dbReference>
<dbReference type="InterPro" id="IPR000415">
    <property type="entry name" value="Nitroreductase-like"/>
</dbReference>
<comment type="similarity">
    <text evidence="2">Belongs to the nitroreductase family.</text>
</comment>
<evidence type="ECO:0000256" key="1">
    <source>
        <dbReference type="ARBA" id="ARBA00001917"/>
    </source>
</evidence>
<sequence>MSNTYIKDLMTNRKSARDFDNTQKISDQDLNEILQATRMTPSAFNLMNLRLLIIDANSSLKPSLVSLFYNQKNFINADKCLLFVSDKANKILNHTIAKSVDAIFKPEQSQIADKFKHNIISATAILANANELDHWSKTTAHIASGVATVAAASLDIDSCIIGGFNAKQLNELLIENNYLTNDEQVVLAMSLGYVNKNIQPKPKIRMSQHEFATFAK</sequence>
<dbReference type="InterPro" id="IPR029479">
    <property type="entry name" value="Nitroreductase"/>
</dbReference>
<dbReference type="SUPFAM" id="SSF55469">
    <property type="entry name" value="FMN-dependent nitroreductase-like"/>
    <property type="match status" value="1"/>
</dbReference>
<organism evidence="7 8">
    <name type="scientific">Mycoplasma putrefaciens (strain ATCC 15718 / NCTC 10155 / C30 KS-1 / KS-1)</name>
    <dbReference type="NCBI Taxonomy" id="743965"/>
    <lineage>
        <taxon>Bacteria</taxon>
        <taxon>Bacillati</taxon>
        <taxon>Mycoplasmatota</taxon>
        <taxon>Mollicutes</taxon>
        <taxon>Mycoplasmataceae</taxon>
        <taxon>Mycoplasma</taxon>
    </lineage>
</organism>
<keyword evidence="5" id="KW-0560">Oxidoreductase</keyword>
<evidence type="ECO:0000256" key="4">
    <source>
        <dbReference type="ARBA" id="ARBA00022643"/>
    </source>
</evidence>
<dbReference type="PANTHER" id="PTHR43673">
    <property type="entry name" value="NAD(P)H NITROREDUCTASE YDGI-RELATED"/>
    <property type="match status" value="1"/>
</dbReference>
<keyword evidence="3" id="KW-0285">Flavoprotein</keyword>
<dbReference type="Proteomes" id="UP000008907">
    <property type="component" value="Chromosome"/>
</dbReference>
<reference evidence="7 8" key="1">
    <citation type="journal article" date="2011" name="J. Bacteriol.">
        <title>Genome Sequence of Mycoplasma putrefaciens Type Strain KS1.</title>
        <authorList>
            <person name="Calcutt M.J."/>
            <person name="Foecking M.F."/>
        </authorList>
    </citation>
    <scope>NUCLEOTIDE SEQUENCE [LARGE SCALE GENOMIC DNA]</scope>
    <source>
        <strain evidence="8">ATCC 15718 / NCTC 10155 / C30 KS-1 / KS-1</strain>
    </source>
</reference>
<dbReference type="RefSeq" id="WP_014035201.1">
    <property type="nucleotide sequence ID" value="NC_015946.1"/>
</dbReference>
<dbReference type="Gene3D" id="3.40.109.10">
    <property type="entry name" value="NADH Oxidase"/>
    <property type="match status" value="1"/>
</dbReference>
<feature type="domain" description="Nitroreductase" evidence="6">
    <location>
        <begin position="11"/>
        <end position="193"/>
    </location>
</feature>
<dbReference type="KEGG" id="mpf:MPUT_0475"/>
<proteinExistence type="inferred from homology"/>
<dbReference type="AlphaFoldDB" id="A0A7U3ZSP9"/>
<dbReference type="Pfam" id="PF00881">
    <property type="entry name" value="Nitroreductase"/>
    <property type="match status" value="1"/>
</dbReference>
<evidence type="ECO:0000259" key="6">
    <source>
        <dbReference type="Pfam" id="PF00881"/>
    </source>
</evidence>
<evidence type="ECO:0000313" key="8">
    <source>
        <dbReference type="Proteomes" id="UP000008907"/>
    </source>
</evidence>
<dbReference type="InterPro" id="IPR018247">
    <property type="entry name" value="EF_Hand_1_Ca_BS"/>
</dbReference>
<dbReference type="EMBL" id="CP003021">
    <property type="protein sequence ID" value="AEM68846.1"/>
    <property type="molecule type" value="Genomic_DNA"/>
</dbReference>
<gene>
    <name evidence="7" type="ordered locus">MPUT_0475</name>
</gene>
<name>A0A7U3ZSP9_MYCPK</name>
<evidence type="ECO:0000256" key="3">
    <source>
        <dbReference type="ARBA" id="ARBA00022630"/>
    </source>
</evidence>
<keyword evidence="4" id="KW-0288">FMN</keyword>
<evidence type="ECO:0000313" key="7">
    <source>
        <dbReference type="EMBL" id="AEM68846.1"/>
    </source>
</evidence>
<dbReference type="GO" id="GO:0016491">
    <property type="term" value="F:oxidoreductase activity"/>
    <property type="evidence" value="ECO:0007669"/>
    <property type="project" value="UniProtKB-KW"/>
</dbReference>
<evidence type="ECO:0000256" key="5">
    <source>
        <dbReference type="ARBA" id="ARBA00023002"/>
    </source>
</evidence>
<comment type="cofactor">
    <cofactor evidence="1">
        <name>FMN</name>
        <dbReference type="ChEBI" id="CHEBI:58210"/>
    </cofactor>
</comment>
<protein>
    <submittedName>
        <fullName evidence="7">Nitroreductase family protein</fullName>
    </submittedName>
</protein>
<accession>A0A7U3ZSP9</accession>